<dbReference type="EMBL" id="CP118375">
    <property type="protein sequence ID" value="WFD41559.1"/>
    <property type="molecule type" value="Genomic_DNA"/>
</dbReference>
<dbReference type="PROSITE" id="PS00061">
    <property type="entry name" value="ADH_SHORT"/>
    <property type="match status" value="1"/>
</dbReference>
<dbReference type="PANTHER" id="PTHR43008">
    <property type="entry name" value="BENZIL REDUCTASE"/>
    <property type="match status" value="1"/>
</dbReference>
<keyword evidence="2" id="KW-0521">NADP</keyword>
<feature type="region of interest" description="Disordered" evidence="4">
    <location>
        <begin position="42"/>
        <end position="67"/>
    </location>
</feature>
<keyword evidence="3" id="KW-0560">Oxidoreductase</keyword>
<evidence type="ECO:0000256" key="1">
    <source>
        <dbReference type="ARBA" id="ARBA00006484"/>
    </source>
</evidence>
<dbReference type="Gene3D" id="3.40.50.720">
    <property type="entry name" value="NAD(P)-binding Rossmann-like Domain"/>
    <property type="match status" value="1"/>
</dbReference>
<protein>
    <submittedName>
        <fullName evidence="5">Uncharacterized protein</fullName>
    </submittedName>
</protein>
<dbReference type="Proteomes" id="UP001214628">
    <property type="component" value="Chromosome 1"/>
</dbReference>
<reference evidence="5" key="1">
    <citation type="submission" date="2023-02" db="EMBL/GenBank/DDBJ databases">
        <title>Mating type loci evolution in Malassezia.</title>
        <authorList>
            <person name="Coelho M.A."/>
        </authorList>
    </citation>
    <scope>NUCLEOTIDE SEQUENCE</scope>
    <source>
        <strain evidence="5">CBS 14136</strain>
    </source>
</reference>
<organism evidence="5 6">
    <name type="scientific">Malassezia psittaci</name>
    <dbReference type="NCBI Taxonomy" id="1821823"/>
    <lineage>
        <taxon>Eukaryota</taxon>
        <taxon>Fungi</taxon>
        <taxon>Dikarya</taxon>
        <taxon>Basidiomycota</taxon>
        <taxon>Ustilaginomycotina</taxon>
        <taxon>Malasseziomycetes</taxon>
        <taxon>Malasseziales</taxon>
        <taxon>Malasseziaceae</taxon>
        <taxon>Malassezia</taxon>
    </lineage>
</organism>
<evidence type="ECO:0000256" key="3">
    <source>
        <dbReference type="ARBA" id="ARBA00023002"/>
    </source>
</evidence>
<keyword evidence="6" id="KW-1185">Reference proteome</keyword>
<dbReference type="GO" id="GO:0016616">
    <property type="term" value="F:oxidoreductase activity, acting on the CH-OH group of donors, NAD or NADP as acceptor"/>
    <property type="evidence" value="ECO:0007669"/>
    <property type="project" value="UniProtKB-ARBA"/>
</dbReference>
<evidence type="ECO:0000313" key="5">
    <source>
        <dbReference type="EMBL" id="WFD41559.1"/>
    </source>
</evidence>
<dbReference type="InterPro" id="IPR020904">
    <property type="entry name" value="Sc_DH/Rdtase_CS"/>
</dbReference>
<proteinExistence type="inferred from homology"/>
<dbReference type="InterPro" id="IPR002347">
    <property type="entry name" value="SDR_fam"/>
</dbReference>
<evidence type="ECO:0000256" key="4">
    <source>
        <dbReference type="SAM" id="MobiDB-lite"/>
    </source>
</evidence>
<dbReference type="AlphaFoldDB" id="A0AAF0F713"/>
<dbReference type="PRINTS" id="PR00081">
    <property type="entry name" value="GDHRDH"/>
</dbReference>
<dbReference type="InterPro" id="IPR036291">
    <property type="entry name" value="NAD(P)-bd_dom_sf"/>
</dbReference>
<dbReference type="FunFam" id="3.40.50.720:FF:000245">
    <property type="entry name" value="Short chain dehydrogenase, putative"/>
    <property type="match status" value="1"/>
</dbReference>
<gene>
    <name evidence="5" type="ORF">MPSI1_000190</name>
</gene>
<dbReference type="PANTHER" id="PTHR43008:SF4">
    <property type="entry name" value="CHAIN DEHYDROGENASE, PUTATIVE (AFU_ORTHOLOGUE AFUA_4G08710)-RELATED"/>
    <property type="match status" value="1"/>
</dbReference>
<dbReference type="GO" id="GO:0050664">
    <property type="term" value="F:oxidoreductase activity, acting on NAD(P)H, oxygen as acceptor"/>
    <property type="evidence" value="ECO:0007669"/>
    <property type="project" value="TreeGrafter"/>
</dbReference>
<name>A0AAF0F713_9BASI</name>
<dbReference type="SUPFAM" id="SSF51735">
    <property type="entry name" value="NAD(P)-binding Rossmann-fold domains"/>
    <property type="match status" value="1"/>
</dbReference>
<sequence length="356" mass="39036">MLAPRSLPSSALLRTAVQAIKPSKQVAAPLASRSFTLWTRPTEKKKHWDAPPRPAIDASDMPLNPGPPPPENKIGVNAILKQNSESLDRHTTTIFSEFSLEGMTAVVTGGNRGLGLEMALAYVEAGAHVYVIDLPEEPCEEFRKVADHCHKLDRQIEYISADVTNKEEMNEAMPYILEHSGTNSLDICVACAGIMQTFPAIDYPIEEFRKVMEVNTMGVFITAQAAARVMYTQENVGGSIVLIGSMSGTVVNRDQQWVAYNTSKAAVLQMGRNLAAEWGPKNIRVNTVSPGYIRTNLVADQLDSDPEMLRRWSDANPLGRIGRPHELRGVMVWLASHASSFCNGADIIVTGGHTIW</sequence>
<evidence type="ECO:0000313" key="6">
    <source>
        <dbReference type="Proteomes" id="UP001214628"/>
    </source>
</evidence>
<dbReference type="Pfam" id="PF13561">
    <property type="entry name" value="adh_short_C2"/>
    <property type="match status" value="1"/>
</dbReference>
<accession>A0AAF0F713</accession>
<comment type="similarity">
    <text evidence="1">Belongs to the short-chain dehydrogenases/reductases (SDR) family.</text>
</comment>
<evidence type="ECO:0000256" key="2">
    <source>
        <dbReference type="ARBA" id="ARBA00022857"/>
    </source>
</evidence>